<organism evidence="1 2">
    <name type="scientific">Microthlaspi erraticum</name>
    <dbReference type="NCBI Taxonomy" id="1685480"/>
    <lineage>
        <taxon>Eukaryota</taxon>
        <taxon>Viridiplantae</taxon>
        <taxon>Streptophyta</taxon>
        <taxon>Embryophyta</taxon>
        <taxon>Tracheophyta</taxon>
        <taxon>Spermatophyta</taxon>
        <taxon>Magnoliopsida</taxon>
        <taxon>eudicotyledons</taxon>
        <taxon>Gunneridae</taxon>
        <taxon>Pentapetalae</taxon>
        <taxon>rosids</taxon>
        <taxon>malvids</taxon>
        <taxon>Brassicales</taxon>
        <taxon>Brassicaceae</taxon>
        <taxon>Coluteocarpeae</taxon>
        <taxon>Microthlaspi</taxon>
    </lineage>
</organism>
<evidence type="ECO:0000313" key="2">
    <source>
        <dbReference type="Proteomes" id="UP000467841"/>
    </source>
</evidence>
<protein>
    <submittedName>
        <fullName evidence="1">Uncharacterized protein</fullName>
    </submittedName>
</protein>
<gene>
    <name evidence="1" type="ORF">MERR_LOCUS13006</name>
</gene>
<sequence>MLVWGALDNKTLKKWKIVKANKELKTQQITGLREFSYRELYAATKGFHSSLEQSHRKRSVWERVQNQVRFLWNDLRCEKVEAQLNQRQKGLGFRV</sequence>
<dbReference type="Proteomes" id="UP000467841">
    <property type="component" value="Unassembled WGS sequence"/>
</dbReference>
<comment type="caution">
    <text evidence="1">The sequence shown here is derived from an EMBL/GenBank/DDBJ whole genome shotgun (WGS) entry which is preliminary data.</text>
</comment>
<reference evidence="1" key="1">
    <citation type="submission" date="2020-01" db="EMBL/GenBank/DDBJ databases">
        <authorList>
            <person name="Mishra B."/>
        </authorList>
    </citation>
    <scope>NUCLEOTIDE SEQUENCE [LARGE SCALE GENOMIC DNA]</scope>
</reference>
<proteinExistence type="predicted"/>
<dbReference type="EMBL" id="CACVBM020001043">
    <property type="protein sequence ID" value="CAA7025771.1"/>
    <property type="molecule type" value="Genomic_DNA"/>
</dbReference>
<name>A0A6D2IAQ4_9BRAS</name>
<dbReference type="AlphaFoldDB" id="A0A6D2IAQ4"/>
<accession>A0A6D2IAQ4</accession>
<keyword evidence="2" id="KW-1185">Reference proteome</keyword>
<evidence type="ECO:0000313" key="1">
    <source>
        <dbReference type="EMBL" id="CAA7025771.1"/>
    </source>
</evidence>